<dbReference type="FunFam" id="1.10.10.10:FF:000001">
    <property type="entry name" value="LysR family transcriptional regulator"/>
    <property type="match status" value="1"/>
</dbReference>
<gene>
    <name evidence="6" type="ORF">H8S09_02725</name>
</gene>
<proteinExistence type="inferred from homology"/>
<evidence type="ECO:0000256" key="1">
    <source>
        <dbReference type="ARBA" id="ARBA00009437"/>
    </source>
</evidence>
<dbReference type="InterPro" id="IPR036390">
    <property type="entry name" value="WH_DNA-bd_sf"/>
</dbReference>
<dbReference type="InterPro" id="IPR036388">
    <property type="entry name" value="WH-like_DNA-bd_sf"/>
</dbReference>
<dbReference type="EMBL" id="JACOOX010000002">
    <property type="protein sequence ID" value="MBC5661815.1"/>
    <property type="molecule type" value="Genomic_DNA"/>
</dbReference>
<dbReference type="AlphaFoldDB" id="A0A8I0AGU7"/>
<dbReference type="PANTHER" id="PTHR30346:SF0">
    <property type="entry name" value="HCA OPERON TRANSCRIPTIONAL ACTIVATOR HCAR"/>
    <property type="match status" value="1"/>
</dbReference>
<dbReference type="Pfam" id="PF03466">
    <property type="entry name" value="LysR_substrate"/>
    <property type="match status" value="1"/>
</dbReference>
<reference evidence="6 7" key="1">
    <citation type="submission" date="2020-08" db="EMBL/GenBank/DDBJ databases">
        <title>Genome public.</title>
        <authorList>
            <person name="Liu C."/>
            <person name="Sun Q."/>
        </authorList>
    </citation>
    <scope>NUCLEOTIDE SEQUENCE [LARGE SCALE GENOMIC DNA]</scope>
    <source>
        <strain evidence="6 7">NSJ-10</strain>
    </source>
</reference>
<dbReference type="PANTHER" id="PTHR30346">
    <property type="entry name" value="TRANSCRIPTIONAL DUAL REGULATOR HCAR-RELATED"/>
    <property type="match status" value="1"/>
</dbReference>
<keyword evidence="3" id="KW-0238">DNA-binding</keyword>
<evidence type="ECO:0000313" key="7">
    <source>
        <dbReference type="Proteomes" id="UP000615234"/>
    </source>
</evidence>
<evidence type="ECO:0000256" key="2">
    <source>
        <dbReference type="ARBA" id="ARBA00023015"/>
    </source>
</evidence>
<comment type="similarity">
    <text evidence="1">Belongs to the LysR transcriptional regulatory family.</text>
</comment>
<accession>A0A8I0AGU7</accession>
<dbReference type="PROSITE" id="PS50931">
    <property type="entry name" value="HTH_LYSR"/>
    <property type="match status" value="1"/>
</dbReference>
<evidence type="ECO:0000313" key="6">
    <source>
        <dbReference type="EMBL" id="MBC5661815.1"/>
    </source>
</evidence>
<dbReference type="GO" id="GO:0032993">
    <property type="term" value="C:protein-DNA complex"/>
    <property type="evidence" value="ECO:0007669"/>
    <property type="project" value="TreeGrafter"/>
</dbReference>
<evidence type="ECO:0000259" key="5">
    <source>
        <dbReference type="PROSITE" id="PS50931"/>
    </source>
</evidence>
<comment type="caution">
    <text evidence="6">The sequence shown here is derived from an EMBL/GenBank/DDBJ whole genome shotgun (WGS) entry which is preliminary data.</text>
</comment>
<keyword evidence="7" id="KW-1185">Reference proteome</keyword>
<organism evidence="6 7">
    <name type="scientific">Coprococcus hominis</name>
    <name type="common">ex Liu et al. 2022</name>
    <dbReference type="NCBI Taxonomy" id="2763039"/>
    <lineage>
        <taxon>Bacteria</taxon>
        <taxon>Bacillati</taxon>
        <taxon>Bacillota</taxon>
        <taxon>Clostridia</taxon>
        <taxon>Lachnospirales</taxon>
        <taxon>Lachnospiraceae</taxon>
        <taxon>Coprococcus</taxon>
    </lineage>
</organism>
<dbReference type="GO" id="GO:0003677">
    <property type="term" value="F:DNA binding"/>
    <property type="evidence" value="ECO:0007669"/>
    <property type="project" value="UniProtKB-KW"/>
</dbReference>
<feature type="domain" description="HTH lysR-type" evidence="5">
    <location>
        <begin position="1"/>
        <end position="58"/>
    </location>
</feature>
<protein>
    <submittedName>
        <fullName evidence="6">LysR family transcriptional regulator</fullName>
    </submittedName>
</protein>
<dbReference type="SUPFAM" id="SSF53850">
    <property type="entry name" value="Periplasmic binding protein-like II"/>
    <property type="match status" value="1"/>
</dbReference>
<dbReference type="InterPro" id="IPR000847">
    <property type="entry name" value="LysR_HTH_N"/>
</dbReference>
<dbReference type="Gene3D" id="3.40.190.290">
    <property type="match status" value="1"/>
</dbReference>
<dbReference type="PRINTS" id="PR00039">
    <property type="entry name" value="HTHLYSR"/>
</dbReference>
<evidence type="ECO:0000256" key="4">
    <source>
        <dbReference type="ARBA" id="ARBA00023163"/>
    </source>
</evidence>
<sequence>MTLQQLVYAVKIADTKSMNKAAAELYVSQPALSSTIRDLEEELNIELFIRTNRGIVITAEGDEFLSYARQMVELNQMIEDRYINNEKKKNKFSVSMQHYSFAVEAFIELAKEIRLDDFELAVHETRTNEVIEFVRDYRSELGILYLNEFNRKALQKIFSENGLEFTELFDCDVFVYLSNEHPLAGKEKIAFEELKDYPCLSFEQGERNSFYYAEEVFSTLEYKQIIKADDRATMLNLMVGMNGYTLCSGIICEELNGSAYRAIPLDTEEKMTIGYIKRKGMRLSTLGRRYIEILTQYGTQENVKKTAE</sequence>
<dbReference type="Gene3D" id="1.10.10.10">
    <property type="entry name" value="Winged helix-like DNA-binding domain superfamily/Winged helix DNA-binding domain"/>
    <property type="match status" value="1"/>
</dbReference>
<name>A0A8I0AGU7_9FIRM</name>
<dbReference type="GO" id="GO:0003700">
    <property type="term" value="F:DNA-binding transcription factor activity"/>
    <property type="evidence" value="ECO:0007669"/>
    <property type="project" value="InterPro"/>
</dbReference>
<dbReference type="Pfam" id="PF00126">
    <property type="entry name" value="HTH_1"/>
    <property type="match status" value="1"/>
</dbReference>
<dbReference type="RefSeq" id="WP_008402635.1">
    <property type="nucleotide sequence ID" value="NZ_JACOOX010000002.1"/>
</dbReference>
<dbReference type="CDD" id="cd05466">
    <property type="entry name" value="PBP2_LTTR_substrate"/>
    <property type="match status" value="1"/>
</dbReference>
<evidence type="ECO:0000256" key="3">
    <source>
        <dbReference type="ARBA" id="ARBA00023125"/>
    </source>
</evidence>
<dbReference type="SUPFAM" id="SSF46785">
    <property type="entry name" value="Winged helix' DNA-binding domain"/>
    <property type="match status" value="1"/>
</dbReference>
<keyword evidence="2" id="KW-0805">Transcription regulation</keyword>
<dbReference type="Proteomes" id="UP000615234">
    <property type="component" value="Unassembled WGS sequence"/>
</dbReference>
<dbReference type="InterPro" id="IPR005119">
    <property type="entry name" value="LysR_subst-bd"/>
</dbReference>
<keyword evidence="4" id="KW-0804">Transcription</keyword>